<feature type="transmembrane region" description="Helical" evidence="1">
    <location>
        <begin position="431"/>
        <end position="449"/>
    </location>
</feature>
<keyword evidence="1" id="KW-1133">Transmembrane helix</keyword>
<feature type="transmembrane region" description="Helical" evidence="1">
    <location>
        <begin position="208"/>
        <end position="225"/>
    </location>
</feature>
<feature type="transmembrane region" description="Helical" evidence="1">
    <location>
        <begin position="183"/>
        <end position="201"/>
    </location>
</feature>
<gene>
    <name evidence="2" type="ORF">ODALV1_LOCUS1080</name>
</gene>
<keyword evidence="1" id="KW-0472">Membrane</keyword>
<dbReference type="Proteomes" id="UP001642540">
    <property type="component" value="Unassembled WGS sequence"/>
</dbReference>
<name>A0ABP1PKP3_9HEXA</name>
<keyword evidence="3" id="KW-1185">Reference proteome</keyword>
<keyword evidence="1" id="KW-0812">Transmembrane</keyword>
<organism evidence="2 3">
    <name type="scientific">Orchesella dallaii</name>
    <dbReference type="NCBI Taxonomy" id="48710"/>
    <lineage>
        <taxon>Eukaryota</taxon>
        <taxon>Metazoa</taxon>
        <taxon>Ecdysozoa</taxon>
        <taxon>Arthropoda</taxon>
        <taxon>Hexapoda</taxon>
        <taxon>Collembola</taxon>
        <taxon>Entomobryomorpha</taxon>
        <taxon>Entomobryoidea</taxon>
        <taxon>Orchesellidae</taxon>
        <taxon>Orchesellinae</taxon>
        <taxon>Orchesella</taxon>
    </lineage>
</organism>
<evidence type="ECO:0000313" key="3">
    <source>
        <dbReference type="Proteomes" id="UP001642540"/>
    </source>
</evidence>
<evidence type="ECO:0000256" key="1">
    <source>
        <dbReference type="SAM" id="Phobius"/>
    </source>
</evidence>
<protein>
    <submittedName>
        <fullName evidence="2">Uncharacterized protein</fullName>
    </submittedName>
</protein>
<dbReference type="EMBL" id="CAXLJM020000004">
    <property type="protein sequence ID" value="CAL8070114.1"/>
    <property type="molecule type" value="Genomic_DNA"/>
</dbReference>
<sequence>MVTLPLSLECDPIRTSVTIICRWYCSSKPIPFLDFQKAFETKGLVLLHRHLFWNGKGKVIPGFIARPFRHPTVKSKNCTRMPFIPICRTDLMLFLTFMHIHNLSIPMYEDTSKNQRVAEAEAMHYGTESLSTSFFINTSLSLSFVALHEFDSFDSLGIFYCTKLKEGERNFLAFAVWYEPFTLGIWVGVLIIIGFSCFYSFKHYRKSIYFVFVELVGYVGNIFGASTKARYFVFSCAVGFLLSQIYANGLTSIITVFLPPKGLDTMKQFLDAGFKILFVPTTAALPAEHEFAQDFKRLRLPIEKAFHTVHNVNVTTVDDLLLFMAGNNRYGFTHKTSLIKSTIGYATSFLQTIYDPSSTCFVLHDTLQKTEINWIFKTENKQHLTTTLNRIVTSGLYFKWDEWSEWNFMLKKMLLEQHTPAQSDVIDIRKFASIFFVWISFILFCLGVFAAETRAFTFLIKIILGSYKNRIIRIRNIPEMKKRRERSAQEIFFRPKIPQQRSGMVRDMI</sequence>
<comment type="caution">
    <text evidence="2">The sequence shown here is derived from an EMBL/GenBank/DDBJ whole genome shotgun (WGS) entry which is preliminary data.</text>
</comment>
<reference evidence="2 3" key="1">
    <citation type="submission" date="2024-08" db="EMBL/GenBank/DDBJ databases">
        <authorList>
            <person name="Cucini C."/>
            <person name="Frati F."/>
        </authorList>
    </citation>
    <scope>NUCLEOTIDE SEQUENCE [LARGE SCALE GENOMIC DNA]</scope>
</reference>
<evidence type="ECO:0000313" key="2">
    <source>
        <dbReference type="EMBL" id="CAL8070114.1"/>
    </source>
</evidence>
<accession>A0ABP1PKP3</accession>
<feature type="transmembrane region" description="Helical" evidence="1">
    <location>
        <begin position="231"/>
        <end position="258"/>
    </location>
</feature>
<proteinExistence type="predicted"/>